<feature type="non-terminal residue" evidence="2">
    <location>
        <position position="1"/>
    </location>
</feature>
<sequence length="69" mass="7824">RHLTRGGCVSGLQSGSVHSELEWTGPGGKGRVAQLQTRRKVEDDRRVRSTRAREFHAQGDKTRVRARER</sequence>
<evidence type="ECO:0000313" key="2">
    <source>
        <dbReference type="EMBL" id="MED6190718.1"/>
    </source>
</evidence>
<evidence type="ECO:0000256" key="1">
    <source>
        <dbReference type="SAM" id="MobiDB-lite"/>
    </source>
</evidence>
<feature type="compositionally biased region" description="Basic and acidic residues" evidence="1">
    <location>
        <begin position="39"/>
        <end position="69"/>
    </location>
</feature>
<proteinExistence type="predicted"/>
<gene>
    <name evidence="2" type="ORF">PIB30_108637</name>
</gene>
<keyword evidence="3" id="KW-1185">Reference proteome</keyword>
<feature type="region of interest" description="Disordered" evidence="1">
    <location>
        <begin position="1"/>
        <end position="69"/>
    </location>
</feature>
<evidence type="ECO:0000313" key="3">
    <source>
        <dbReference type="Proteomes" id="UP001341840"/>
    </source>
</evidence>
<accession>A0ABU6X2I2</accession>
<name>A0ABU6X2I2_9FABA</name>
<feature type="non-terminal residue" evidence="2">
    <location>
        <position position="69"/>
    </location>
</feature>
<organism evidence="2 3">
    <name type="scientific">Stylosanthes scabra</name>
    <dbReference type="NCBI Taxonomy" id="79078"/>
    <lineage>
        <taxon>Eukaryota</taxon>
        <taxon>Viridiplantae</taxon>
        <taxon>Streptophyta</taxon>
        <taxon>Embryophyta</taxon>
        <taxon>Tracheophyta</taxon>
        <taxon>Spermatophyta</taxon>
        <taxon>Magnoliopsida</taxon>
        <taxon>eudicotyledons</taxon>
        <taxon>Gunneridae</taxon>
        <taxon>Pentapetalae</taxon>
        <taxon>rosids</taxon>
        <taxon>fabids</taxon>
        <taxon>Fabales</taxon>
        <taxon>Fabaceae</taxon>
        <taxon>Papilionoideae</taxon>
        <taxon>50 kb inversion clade</taxon>
        <taxon>dalbergioids sensu lato</taxon>
        <taxon>Dalbergieae</taxon>
        <taxon>Pterocarpus clade</taxon>
        <taxon>Stylosanthes</taxon>
    </lineage>
</organism>
<reference evidence="2 3" key="1">
    <citation type="journal article" date="2023" name="Plants (Basel)">
        <title>Bridging the Gap: Combining Genomics and Transcriptomics Approaches to Understand Stylosanthes scabra, an Orphan Legume from the Brazilian Caatinga.</title>
        <authorList>
            <person name="Ferreira-Neto J.R.C."/>
            <person name="da Silva M.D."/>
            <person name="Binneck E."/>
            <person name="de Melo N.F."/>
            <person name="da Silva R.H."/>
            <person name="de Melo A.L.T.M."/>
            <person name="Pandolfi V."/>
            <person name="Bustamante F.O."/>
            <person name="Brasileiro-Vidal A.C."/>
            <person name="Benko-Iseppon A.M."/>
        </authorList>
    </citation>
    <scope>NUCLEOTIDE SEQUENCE [LARGE SCALE GENOMIC DNA]</scope>
    <source>
        <tissue evidence="2">Leaves</tissue>
    </source>
</reference>
<dbReference type="EMBL" id="JASCZI010186385">
    <property type="protein sequence ID" value="MED6190718.1"/>
    <property type="molecule type" value="Genomic_DNA"/>
</dbReference>
<dbReference type="Proteomes" id="UP001341840">
    <property type="component" value="Unassembled WGS sequence"/>
</dbReference>
<protein>
    <submittedName>
        <fullName evidence="2">Uncharacterized protein</fullName>
    </submittedName>
</protein>
<comment type="caution">
    <text evidence="2">The sequence shown here is derived from an EMBL/GenBank/DDBJ whole genome shotgun (WGS) entry which is preliminary data.</text>
</comment>